<dbReference type="Proteomes" id="UP001278766">
    <property type="component" value="Unassembled WGS sequence"/>
</dbReference>
<feature type="domain" description="Rhodopsin" evidence="8">
    <location>
        <begin position="24"/>
        <end position="139"/>
    </location>
</feature>
<dbReference type="InterPro" id="IPR052337">
    <property type="entry name" value="SAT4-like"/>
</dbReference>
<comment type="similarity">
    <text evidence="5">Belongs to the SAT4 family.</text>
</comment>
<keyword evidence="4 7" id="KW-0472">Membrane</keyword>
<evidence type="ECO:0000259" key="8">
    <source>
        <dbReference type="Pfam" id="PF20684"/>
    </source>
</evidence>
<comment type="caution">
    <text evidence="9">The sequence shown here is derived from an EMBL/GenBank/DDBJ whole genome shotgun (WGS) entry which is preliminary data.</text>
</comment>
<evidence type="ECO:0000256" key="5">
    <source>
        <dbReference type="ARBA" id="ARBA00038359"/>
    </source>
</evidence>
<dbReference type="PANTHER" id="PTHR33048:SF42">
    <property type="entry name" value="INTEGRAL MEMBRANE PROTEIN"/>
    <property type="match status" value="1"/>
</dbReference>
<evidence type="ECO:0000256" key="2">
    <source>
        <dbReference type="ARBA" id="ARBA00022692"/>
    </source>
</evidence>
<dbReference type="GeneID" id="87845110"/>
<reference evidence="9" key="1">
    <citation type="journal article" date="2023" name="Mol. Phylogenet. Evol.">
        <title>Genome-scale phylogeny and comparative genomics of the fungal order Sordariales.</title>
        <authorList>
            <person name="Hensen N."/>
            <person name="Bonometti L."/>
            <person name="Westerberg I."/>
            <person name="Brannstrom I.O."/>
            <person name="Guillou S."/>
            <person name="Cros-Aarteil S."/>
            <person name="Calhoun S."/>
            <person name="Haridas S."/>
            <person name="Kuo A."/>
            <person name="Mondo S."/>
            <person name="Pangilinan J."/>
            <person name="Riley R."/>
            <person name="LaButti K."/>
            <person name="Andreopoulos B."/>
            <person name="Lipzen A."/>
            <person name="Chen C."/>
            <person name="Yan M."/>
            <person name="Daum C."/>
            <person name="Ng V."/>
            <person name="Clum A."/>
            <person name="Steindorff A."/>
            <person name="Ohm R.A."/>
            <person name="Martin F."/>
            <person name="Silar P."/>
            <person name="Natvig D.O."/>
            <person name="Lalanne C."/>
            <person name="Gautier V."/>
            <person name="Ament-Velasquez S.L."/>
            <person name="Kruys A."/>
            <person name="Hutchinson M.I."/>
            <person name="Powell A.J."/>
            <person name="Barry K."/>
            <person name="Miller A.N."/>
            <person name="Grigoriev I.V."/>
            <person name="Debuchy R."/>
            <person name="Gladieux P."/>
            <person name="Hiltunen Thoren M."/>
            <person name="Johannesson H."/>
        </authorList>
    </citation>
    <scope>NUCLEOTIDE SEQUENCE</scope>
    <source>
        <strain evidence="9">CBS 168.71</strain>
    </source>
</reference>
<gene>
    <name evidence="9" type="ORF">B0H64DRAFT_476674</name>
</gene>
<evidence type="ECO:0000256" key="1">
    <source>
        <dbReference type="ARBA" id="ARBA00004141"/>
    </source>
</evidence>
<evidence type="ECO:0000256" key="4">
    <source>
        <dbReference type="ARBA" id="ARBA00023136"/>
    </source>
</evidence>
<feature type="transmembrane region" description="Helical" evidence="7">
    <location>
        <begin position="118"/>
        <end position="140"/>
    </location>
</feature>
<dbReference type="EMBL" id="JAUEPN010000006">
    <property type="protein sequence ID" value="KAK3293078.1"/>
    <property type="molecule type" value="Genomic_DNA"/>
</dbReference>
<dbReference type="PANTHER" id="PTHR33048">
    <property type="entry name" value="PTH11-LIKE INTEGRAL MEMBRANE PROTEIN (AFU_ORTHOLOGUE AFUA_5G11245)"/>
    <property type="match status" value="1"/>
</dbReference>
<evidence type="ECO:0000313" key="9">
    <source>
        <dbReference type="EMBL" id="KAK3293078.1"/>
    </source>
</evidence>
<keyword evidence="10" id="KW-1185">Reference proteome</keyword>
<dbReference type="RefSeq" id="XP_062656592.1">
    <property type="nucleotide sequence ID" value="XM_062808162.1"/>
</dbReference>
<feature type="transmembrane region" description="Helical" evidence="7">
    <location>
        <begin position="6"/>
        <end position="28"/>
    </location>
</feature>
<comment type="subcellular location">
    <subcellularLocation>
        <location evidence="1">Membrane</location>
        <topology evidence="1">Multi-pass membrane protein</topology>
    </subcellularLocation>
</comment>
<dbReference type="GO" id="GO:0016020">
    <property type="term" value="C:membrane"/>
    <property type="evidence" value="ECO:0007669"/>
    <property type="project" value="UniProtKB-SubCell"/>
</dbReference>
<dbReference type="Pfam" id="PF20684">
    <property type="entry name" value="Fung_rhodopsin"/>
    <property type="match status" value="1"/>
</dbReference>
<evidence type="ECO:0000256" key="3">
    <source>
        <dbReference type="ARBA" id="ARBA00022989"/>
    </source>
</evidence>
<organism evidence="9 10">
    <name type="scientific">Chaetomium fimeti</name>
    <dbReference type="NCBI Taxonomy" id="1854472"/>
    <lineage>
        <taxon>Eukaryota</taxon>
        <taxon>Fungi</taxon>
        <taxon>Dikarya</taxon>
        <taxon>Ascomycota</taxon>
        <taxon>Pezizomycotina</taxon>
        <taxon>Sordariomycetes</taxon>
        <taxon>Sordariomycetidae</taxon>
        <taxon>Sordariales</taxon>
        <taxon>Chaetomiaceae</taxon>
        <taxon>Chaetomium</taxon>
    </lineage>
</organism>
<keyword evidence="2 7" id="KW-0812">Transmembrane</keyword>
<feature type="transmembrane region" description="Helical" evidence="7">
    <location>
        <begin position="82"/>
        <end position="106"/>
    </location>
</feature>
<feature type="transmembrane region" description="Helical" evidence="7">
    <location>
        <begin position="40"/>
        <end position="62"/>
    </location>
</feature>
<dbReference type="InterPro" id="IPR049326">
    <property type="entry name" value="Rhodopsin_dom_fungi"/>
</dbReference>
<proteinExistence type="inferred from homology"/>
<dbReference type="AlphaFoldDB" id="A0AAE0HAP2"/>
<reference evidence="9" key="2">
    <citation type="submission" date="2023-06" db="EMBL/GenBank/DDBJ databases">
        <authorList>
            <consortium name="Lawrence Berkeley National Laboratory"/>
            <person name="Haridas S."/>
            <person name="Hensen N."/>
            <person name="Bonometti L."/>
            <person name="Westerberg I."/>
            <person name="Brannstrom I.O."/>
            <person name="Guillou S."/>
            <person name="Cros-Aarteil S."/>
            <person name="Calhoun S."/>
            <person name="Kuo A."/>
            <person name="Mondo S."/>
            <person name="Pangilinan J."/>
            <person name="Riley R."/>
            <person name="Labutti K."/>
            <person name="Andreopoulos B."/>
            <person name="Lipzen A."/>
            <person name="Chen C."/>
            <person name="Yanf M."/>
            <person name="Daum C."/>
            <person name="Ng V."/>
            <person name="Clum A."/>
            <person name="Steindorff A."/>
            <person name="Ohm R."/>
            <person name="Martin F."/>
            <person name="Silar P."/>
            <person name="Natvig D."/>
            <person name="Lalanne C."/>
            <person name="Gautier V."/>
            <person name="Ament-Velasquez S.L."/>
            <person name="Kruys A."/>
            <person name="Hutchinson M.I."/>
            <person name="Powell A.J."/>
            <person name="Barry K."/>
            <person name="Miller A.N."/>
            <person name="Grigoriev I.V."/>
            <person name="Debuchy R."/>
            <person name="Gladieux P."/>
            <person name="Thoren M.H."/>
            <person name="Johannesson H."/>
        </authorList>
    </citation>
    <scope>NUCLEOTIDE SEQUENCE</scope>
    <source>
        <strain evidence="9">CBS 168.71</strain>
    </source>
</reference>
<feature type="transmembrane region" description="Helical" evidence="7">
    <location>
        <begin position="185"/>
        <end position="205"/>
    </location>
</feature>
<evidence type="ECO:0000313" key="10">
    <source>
        <dbReference type="Proteomes" id="UP001278766"/>
    </source>
</evidence>
<feature type="region of interest" description="Disordered" evidence="6">
    <location>
        <begin position="307"/>
        <end position="328"/>
    </location>
</feature>
<keyword evidence="3 7" id="KW-1133">Transmembrane helix</keyword>
<evidence type="ECO:0000256" key="6">
    <source>
        <dbReference type="SAM" id="MobiDB-lite"/>
    </source>
</evidence>
<sequence length="328" mass="36160">MTAIIALASSLGALMFLSAVTITLRIFTKHRRGRPIRKDDYTLIVSCIFLLISLVLIIAATRRGYGQHLSDLKSSPAEAVKLIAVSEFFAVSAGAVAKTAIAMTLLDVLNVRWQRTVTWGLVISANLIILGFATFIWVIVWQDRLVKICIEEVGVWRFAIFGAVKITQMDCKNFELDVTHDTVSLVIWTFAEPVAIIIAASIPVLRQLIEKPSEAAFERGLMGLRSGSGLPHNFSFPSSPRFGQEAKVWSSRSGPVGTFIPLQDLGSMDAILRIDEVQVNNEESNWDSPPKQSPHSRLGIMRVGEFEEDHGREGGGIGGGSWERNWAR</sequence>
<evidence type="ECO:0000256" key="7">
    <source>
        <dbReference type="SAM" id="Phobius"/>
    </source>
</evidence>
<protein>
    <recommendedName>
        <fullName evidence="8">Rhodopsin domain-containing protein</fullName>
    </recommendedName>
</protein>
<accession>A0AAE0HAP2</accession>
<name>A0AAE0HAP2_9PEZI</name>